<keyword evidence="1" id="KW-0539">Nucleus</keyword>
<dbReference type="Gene3D" id="4.10.240.10">
    <property type="entry name" value="Zn(2)-C6 fungal-type DNA-binding domain"/>
    <property type="match status" value="1"/>
</dbReference>
<gene>
    <name evidence="3" type="ORF">LECACI_7A007337</name>
</gene>
<dbReference type="GO" id="GO:0000981">
    <property type="term" value="F:DNA-binding transcription factor activity, RNA polymerase II-specific"/>
    <property type="evidence" value="ECO:0007669"/>
    <property type="project" value="InterPro"/>
</dbReference>
<dbReference type="InterPro" id="IPR052400">
    <property type="entry name" value="Zn2-C6_fungal_TF"/>
</dbReference>
<proteinExistence type="predicted"/>
<dbReference type="CDD" id="cd00067">
    <property type="entry name" value="GAL4"/>
    <property type="match status" value="1"/>
</dbReference>
<dbReference type="PROSITE" id="PS50048">
    <property type="entry name" value="ZN2_CY6_FUNGAL_2"/>
    <property type="match status" value="1"/>
</dbReference>
<feature type="domain" description="Zn(2)-C6 fungal-type" evidence="2">
    <location>
        <begin position="12"/>
        <end position="42"/>
    </location>
</feature>
<dbReference type="InterPro" id="IPR036864">
    <property type="entry name" value="Zn2-C6_fun-type_DNA-bd_sf"/>
</dbReference>
<evidence type="ECO:0000313" key="3">
    <source>
        <dbReference type="EMBL" id="CAK4032179.1"/>
    </source>
</evidence>
<comment type="caution">
    <text evidence="3">The sequence shown here is derived from an EMBL/GenBank/DDBJ whole genome shotgun (WGS) entry which is preliminary data.</text>
</comment>
<dbReference type="PANTHER" id="PTHR47657:SF14">
    <property type="entry name" value="ZN(2)-C6 FUNGAL-TYPE DOMAIN-CONTAINING PROTEIN"/>
    <property type="match status" value="1"/>
</dbReference>
<accession>A0AAI8Z497</accession>
<dbReference type="AlphaFoldDB" id="A0AAI8Z497"/>
<protein>
    <submittedName>
        <fullName evidence="3">Isoflavone reductase family</fullName>
    </submittedName>
</protein>
<evidence type="ECO:0000313" key="4">
    <source>
        <dbReference type="Proteomes" id="UP001296104"/>
    </source>
</evidence>
<evidence type="ECO:0000259" key="2">
    <source>
        <dbReference type="PROSITE" id="PS50048"/>
    </source>
</evidence>
<dbReference type="PANTHER" id="PTHR47657">
    <property type="entry name" value="STEROL REGULATORY ELEMENT-BINDING PROTEIN ECM22"/>
    <property type="match status" value="1"/>
</dbReference>
<dbReference type="GO" id="GO:0008270">
    <property type="term" value="F:zinc ion binding"/>
    <property type="evidence" value="ECO:0007669"/>
    <property type="project" value="InterPro"/>
</dbReference>
<organism evidence="3 4">
    <name type="scientific">Lecanosticta acicola</name>
    <dbReference type="NCBI Taxonomy" id="111012"/>
    <lineage>
        <taxon>Eukaryota</taxon>
        <taxon>Fungi</taxon>
        <taxon>Dikarya</taxon>
        <taxon>Ascomycota</taxon>
        <taxon>Pezizomycotina</taxon>
        <taxon>Dothideomycetes</taxon>
        <taxon>Dothideomycetidae</taxon>
        <taxon>Mycosphaerellales</taxon>
        <taxon>Mycosphaerellaceae</taxon>
        <taxon>Lecanosticta</taxon>
    </lineage>
</organism>
<reference evidence="3" key="1">
    <citation type="submission" date="2023-11" db="EMBL/GenBank/DDBJ databases">
        <authorList>
            <person name="Alioto T."/>
            <person name="Alioto T."/>
            <person name="Gomez Garrido J."/>
        </authorList>
    </citation>
    <scope>NUCLEOTIDE SEQUENCE</scope>
</reference>
<dbReference type="EMBL" id="CAVMBE010000059">
    <property type="protein sequence ID" value="CAK4032179.1"/>
    <property type="molecule type" value="Genomic_DNA"/>
</dbReference>
<dbReference type="SUPFAM" id="SSF57701">
    <property type="entry name" value="Zn2/Cys6 DNA-binding domain"/>
    <property type="match status" value="1"/>
</dbReference>
<dbReference type="InterPro" id="IPR001138">
    <property type="entry name" value="Zn2Cys6_DnaBD"/>
</dbReference>
<sequence>MPRLNHKKARTGCQRCKQRKVKCDEVKPRCSACSRHNVTCEYVEPAPRKSDALAVQHASPDVYSALREDGTHILDPRLELKLMHEWTAYTCASFSTELDFWRFQAPLFAMEHRLVLDAMFGLAALYFSRRSSTQWIPMAGRMVPIRDPGHGPLQASPEVVAANGANAVDLAATADAAAFVDAGASQEMLINARKYFDRAIDGHQRAVQNLSRDNIEAVYITSILISFHALFTLGEHEGDSTLPSLDPLFWLRLADGTRYLCEVWRGFAGDEWIENNAVYFGRVKLAEEDALFQQEQGKPFQQLLTFAEDYESSNPDDKDAYQKAVAYLAFVHKSISQNTDDALVNCRRLVAMPSRLPKRFNELIEVRQPRAVVILAHAFATMKLISDKVPWFRTIAERQIPSIYQVLPAGWRELMSWPMKVAEGKIAQGTEEADIRDILSLFSLFSILSLTFMAVTNGVSGARDRIAKVLVLGDNRLAESIVHSLSHSKLEVHQSTHPQSTLEQPHGIKIHKIASSPEALAALFHALQPDLIVSTQAPGSFSTQKLYVDTAVSNLIHTPRFVLPEFAQDSLNTKIQERLPPYRERAKTIAYLRSLSAEGKIEWVGIATGCDLSHALRSGNLGFDFKWQSASLHGTGDEVFAAATSSTWNGLVALQVTKHWHELKNQYLYASNLLTSTNAILRGLQETSKSPSKWEANYSPEISDLLHEAERRFERGFPDAGMFLMERAVLFDPTLDAVKPFVERDAKAILGLLAEGSCDDEKLADVVKKVVRESQENGQADCGCS</sequence>
<keyword evidence="4" id="KW-1185">Reference proteome</keyword>
<dbReference type="PROSITE" id="PS00463">
    <property type="entry name" value="ZN2_CY6_FUNGAL_1"/>
    <property type="match status" value="1"/>
</dbReference>
<evidence type="ECO:0000256" key="1">
    <source>
        <dbReference type="ARBA" id="ARBA00023242"/>
    </source>
</evidence>
<dbReference type="Pfam" id="PF00172">
    <property type="entry name" value="Zn_clus"/>
    <property type="match status" value="1"/>
</dbReference>
<dbReference type="SMART" id="SM00066">
    <property type="entry name" value="GAL4"/>
    <property type="match status" value="1"/>
</dbReference>
<name>A0AAI8Z497_9PEZI</name>
<dbReference type="Proteomes" id="UP001296104">
    <property type="component" value="Unassembled WGS sequence"/>
</dbReference>